<evidence type="ECO:0000256" key="1">
    <source>
        <dbReference type="SAM" id="SignalP"/>
    </source>
</evidence>
<dbReference type="AlphaFoldDB" id="A0A2M3ZX98"/>
<protein>
    <submittedName>
        <fullName evidence="2">Putative secreted peptide</fullName>
    </submittedName>
</protein>
<name>A0A2M3ZX98_9DIPT</name>
<keyword evidence="1" id="KW-0732">Signal</keyword>
<feature type="signal peptide" evidence="1">
    <location>
        <begin position="1"/>
        <end position="20"/>
    </location>
</feature>
<sequence>MRARILVLLALFIPFPGPMADRASSAPFHYNNYFTRKHPPPLDLGKAAGKARKEDDAEGSARFRRKMSFRPNVVRLIGTV</sequence>
<dbReference type="EMBL" id="GGFM01012422">
    <property type="protein sequence ID" value="MBW33173.1"/>
    <property type="molecule type" value="Transcribed_RNA"/>
</dbReference>
<evidence type="ECO:0000313" key="2">
    <source>
        <dbReference type="EMBL" id="MBW33173.1"/>
    </source>
</evidence>
<organism evidence="2">
    <name type="scientific">Anopheles braziliensis</name>
    <dbReference type="NCBI Taxonomy" id="58242"/>
    <lineage>
        <taxon>Eukaryota</taxon>
        <taxon>Metazoa</taxon>
        <taxon>Ecdysozoa</taxon>
        <taxon>Arthropoda</taxon>
        <taxon>Hexapoda</taxon>
        <taxon>Insecta</taxon>
        <taxon>Pterygota</taxon>
        <taxon>Neoptera</taxon>
        <taxon>Endopterygota</taxon>
        <taxon>Diptera</taxon>
        <taxon>Nematocera</taxon>
        <taxon>Culicoidea</taxon>
        <taxon>Culicidae</taxon>
        <taxon>Anophelinae</taxon>
        <taxon>Anopheles</taxon>
    </lineage>
</organism>
<accession>A0A2M3ZX98</accession>
<feature type="chain" id="PRO_5014954105" evidence="1">
    <location>
        <begin position="21"/>
        <end position="80"/>
    </location>
</feature>
<reference evidence="2" key="1">
    <citation type="submission" date="2018-01" db="EMBL/GenBank/DDBJ databases">
        <title>An insight into the sialome of Amazonian anophelines.</title>
        <authorList>
            <person name="Ribeiro J.M."/>
            <person name="Scarpassa V."/>
            <person name="Calvo E."/>
        </authorList>
    </citation>
    <scope>NUCLEOTIDE SEQUENCE</scope>
    <source>
        <tissue evidence="2">Salivary glands</tissue>
    </source>
</reference>
<proteinExistence type="predicted"/>